<dbReference type="EMBL" id="JANBOI010003838">
    <property type="protein sequence ID" value="KAJ1718118.1"/>
    <property type="molecule type" value="Genomic_DNA"/>
</dbReference>
<comment type="caution">
    <text evidence="2">The sequence shown here is derived from an EMBL/GenBank/DDBJ whole genome shotgun (WGS) entry which is preliminary data.</text>
</comment>
<protein>
    <submittedName>
        <fullName evidence="2">Uncharacterized protein</fullName>
    </submittedName>
</protein>
<dbReference type="Proteomes" id="UP001143981">
    <property type="component" value="Unassembled WGS sequence"/>
</dbReference>
<accession>A0A9W7XTC5</accession>
<reference evidence="2" key="1">
    <citation type="submission" date="2022-07" db="EMBL/GenBank/DDBJ databases">
        <title>Phylogenomic reconstructions and comparative analyses of Kickxellomycotina fungi.</title>
        <authorList>
            <person name="Reynolds N.K."/>
            <person name="Stajich J.E."/>
            <person name="Barry K."/>
            <person name="Grigoriev I.V."/>
            <person name="Crous P."/>
            <person name="Smith M.E."/>
        </authorList>
    </citation>
    <scope>NUCLEOTIDE SEQUENCE</scope>
    <source>
        <strain evidence="2">BCRC 34381</strain>
    </source>
</reference>
<name>A0A9W7XTC5_9FUNG</name>
<sequence>RRVRSAAVARECVEIITLLRHYAKNPREEYANPAYDAFVASGPDAEPASLLHGEADALDELAAQLTTMGLEGRPTGGAPTVAADKGKAAETSADGSDFAAGDADATGGSGSASTAAASCEEEEQMDDLLDRFAQLLGDDDKT</sequence>
<evidence type="ECO:0000256" key="1">
    <source>
        <dbReference type="SAM" id="MobiDB-lite"/>
    </source>
</evidence>
<evidence type="ECO:0000313" key="3">
    <source>
        <dbReference type="Proteomes" id="UP001143981"/>
    </source>
</evidence>
<feature type="compositionally biased region" description="Low complexity" evidence="1">
    <location>
        <begin position="91"/>
        <end position="118"/>
    </location>
</feature>
<proteinExistence type="predicted"/>
<feature type="non-terminal residue" evidence="2">
    <location>
        <position position="1"/>
    </location>
</feature>
<organism evidence="2 3">
    <name type="scientific">Coemansia biformis</name>
    <dbReference type="NCBI Taxonomy" id="1286918"/>
    <lineage>
        <taxon>Eukaryota</taxon>
        <taxon>Fungi</taxon>
        <taxon>Fungi incertae sedis</taxon>
        <taxon>Zoopagomycota</taxon>
        <taxon>Kickxellomycotina</taxon>
        <taxon>Kickxellomycetes</taxon>
        <taxon>Kickxellales</taxon>
        <taxon>Kickxellaceae</taxon>
        <taxon>Coemansia</taxon>
    </lineage>
</organism>
<keyword evidence="3" id="KW-1185">Reference proteome</keyword>
<dbReference type="AlphaFoldDB" id="A0A9W7XTC5"/>
<gene>
    <name evidence="2" type="ORF">LPJ61_006839</name>
</gene>
<feature type="region of interest" description="Disordered" evidence="1">
    <location>
        <begin position="66"/>
        <end position="124"/>
    </location>
</feature>
<evidence type="ECO:0000313" key="2">
    <source>
        <dbReference type="EMBL" id="KAJ1718118.1"/>
    </source>
</evidence>